<sequence>MGTEENRTKQKTRKDGHQAIYAFAFSKSQLALSELRPVLHTTTTPATVSLVPSSSISLPTTPSSVLYTSRE</sequence>
<name>A0AAN9R1S1_PHACN</name>
<comment type="caution">
    <text evidence="2">The sequence shown here is derived from an EMBL/GenBank/DDBJ whole genome shotgun (WGS) entry which is preliminary data.</text>
</comment>
<feature type="region of interest" description="Disordered" evidence="1">
    <location>
        <begin position="51"/>
        <end position="71"/>
    </location>
</feature>
<dbReference type="Proteomes" id="UP001374584">
    <property type="component" value="Unassembled WGS sequence"/>
</dbReference>
<accession>A0AAN9R1S1</accession>
<reference evidence="2 3" key="1">
    <citation type="submission" date="2024-01" db="EMBL/GenBank/DDBJ databases">
        <title>The genomes of 5 underutilized Papilionoideae crops provide insights into root nodulation and disease resistanc.</title>
        <authorList>
            <person name="Jiang F."/>
        </authorList>
    </citation>
    <scope>NUCLEOTIDE SEQUENCE [LARGE SCALE GENOMIC DNA]</scope>
    <source>
        <strain evidence="2">JINMINGXINNONG_FW02</strain>
        <tissue evidence="2">Leaves</tissue>
    </source>
</reference>
<dbReference type="AlphaFoldDB" id="A0AAN9R1S1"/>
<gene>
    <name evidence="2" type="ORF">VNO80_15383</name>
</gene>
<evidence type="ECO:0000313" key="3">
    <source>
        <dbReference type="Proteomes" id="UP001374584"/>
    </source>
</evidence>
<organism evidence="2 3">
    <name type="scientific">Phaseolus coccineus</name>
    <name type="common">Scarlet runner bean</name>
    <name type="synonym">Phaseolus multiflorus</name>
    <dbReference type="NCBI Taxonomy" id="3886"/>
    <lineage>
        <taxon>Eukaryota</taxon>
        <taxon>Viridiplantae</taxon>
        <taxon>Streptophyta</taxon>
        <taxon>Embryophyta</taxon>
        <taxon>Tracheophyta</taxon>
        <taxon>Spermatophyta</taxon>
        <taxon>Magnoliopsida</taxon>
        <taxon>eudicotyledons</taxon>
        <taxon>Gunneridae</taxon>
        <taxon>Pentapetalae</taxon>
        <taxon>rosids</taxon>
        <taxon>fabids</taxon>
        <taxon>Fabales</taxon>
        <taxon>Fabaceae</taxon>
        <taxon>Papilionoideae</taxon>
        <taxon>50 kb inversion clade</taxon>
        <taxon>NPAAA clade</taxon>
        <taxon>indigoferoid/millettioid clade</taxon>
        <taxon>Phaseoleae</taxon>
        <taxon>Phaseolus</taxon>
    </lineage>
</organism>
<evidence type="ECO:0000313" key="2">
    <source>
        <dbReference type="EMBL" id="KAK7356117.1"/>
    </source>
</evidence>
<evidence type="ECO:0000256" key="1">
    <source>
        <dbReference type="SAM" id="MobiDB-lite"/>
    </source>
</evidence>
<protein>
    <submittedName>
        <fullName evidence="2">Uncharacterized protein</fullName>
    </submittedName>
</protein>
<keyword evidence="3" id="KW-1185">Reference proteome</keyword>
<dbReference type="EMBL" id="JAYMYR010000006">
    <property type="protein sequence ID" value="KAK7356117.1"/>
    <property type="molecule type" value="Genomic_DNA"/>
</dbReference>
<proteinExistence type="predicted"/>